<feature type="transmembrane region" description="Helical" evidence="13">
    <location>
        <begin position="131"/>
        <end position="153"/>
    </location>
</feature>
<evidence type="ECO:0000256" key="5">
    <source>
        <dbReference type="ARBA" id="ARBA00022670"/>
    </source>
</evidence>
<keyword evidence="10 13" id="KW-1133">Transmembrane helix</keyword>
<dbReference type="PANTHER" id="PTHR35864:SF1">
    <property type="entry name" value="ZINC METALLOPROTEASE YWHC-RELATED"/>
    <property type="match status" value="1"/>
</dbReference>
<evidence type="ECO:0000256" key="1">
    <source>
        <dbReference type="ARBA" id="ARBA00001947"/>
    </source>
</evidence>
<keyword evidence="9" id="KW-0862">Zinc</keyword>
<dbReference type="PANTHER" id="PTHR35864">
    <property type="entry name" value="ZINC METALLOPROTEASE MJ0611-RELATED"/>
    <property type="match status" value="1"/>
</dbReference>
<dbReference type="GO" id="GO:0006508">
    <property type="term" value="P:proteolysis"/>
    <property type="evidence" value="ECO:0007669"/>
    <property type="project" value="UniProtKB-KW"/>
</dbReference>
<keyword evidence="4" id="KW-1003">Cell membrane</keyword>
<keyword evidence="11" id="KW-0482">Metalloprotease</keyword>
<evidence type="ECO:0000256" key="6">
    <source>
        <dbReference type="ARBA" id="ARBA00022692"/>
    </source>
</evidence>
<sequence>MVNNMVQYINELLYVIPAVLIVLTIHEFGHAYVAYKMGDVTAKEEGRLSLNPLKHIDPIGLLALIIFRFGWGKPVPVDFTALRNLRKGMIFVSLAGPLSNIIIAFLLAPLFNWMSVNPIVLTGFGYFVELVRYIIVLSIYLAIFNLIPIPPLDGSKIIFALTKNPLRFLYDDTLNYYGIIFLVLVISIPFFRFNYFFMKTVSPMLNLISKIHF</sequence>
<dbReference type="AlphaFoldDB" id="A0A7U6JGQ4"/>
<feature type="transmembrane region" description="Helical" evidence="13">
    <location>
        <begin position="12"/>
        <end position="35"/>
    </location>
</feature>
<dbReference type="GO" id="GO:0005886">
    <property type="term" value="C:plasma membrane"/>
    <property type="evidence" value="ECO:0007669"/>
    <property type="project" value="UniProtKB-SubCell"/>
</dbReference>
<comment type="subcellular location">
    <subcellularLocation>
        <location evidence="2">Cell membrane</location>
        <topology evidence="2">Multi-pass membrane protein</topology>
    </subcellularLocation>
</comment>
<dbReference type="RefSeq" id="WP_014453023.1">
    <property type="nucleotide sequence ID" value="NC_017096.1"/>
</dbReference>
<evidence type="ECO:0000256" key="2">
    <source>
        <dbReference type="ARBA" id="ARBA00004651"/>
    </source>
</evidence>
<organism evidence="15 16">
    <name type="scientific">Caldisericum exile (strain DSM 21853 / NBRC 104410 / AZM16c01)</name>
    <dbReference type="NCBI Taxonomy" id="511051"/>
    <lineage>
        <taxon>Bacteria</taxon>
        <taxon>Pseudomonadati</taxon>
        <taxon>Caldisericota/Cryosericota group</taxon>
        <taxon>Caldisericota</taxon>
        <taxon>Caldisericia</taxon>
        <taxon>Caldisericales</taxon>
        <taxon>Caldisericaceae</taxon>
        <taxon>Caldisericum</taxon>
    </lineage>
</organism>
<dbReference type="InterPro" id="IPR008915">
    <property type="entry name" value="Peptidase_M50"/>
</dbReference>
<evidence type="ECO:0000256" key="10">
    <source>
        <dbReference type="ARBA" id="ARBA00022989"/>
    </source>
</evidence>
<keyword evidence="12 13" id="KW-0472">Membrane</keyword>
<feature type="transmembrane region" description="Helical" evidence="13">
    <location>
        <begin position="174"/>
        <end position="197"/>
    </location>
</feature>
<proteinExistence type="inferred from homology"/>
<dbReference type="GO" id="GO:0008237">
    <property type="term" value="F:metallopeptidase activity"/>
    <property type="evidence" value="ECO:0007669"/>
    <property type="project" value="UniProtKB-KW"/>
</dbReference>
<evidence type="ECO:0000313" key="15">
    <source>
        <dbReference type="EMBL" id="BAL80617.1"/>
    </source>
</evidence>
<evidence type="ECO:0000256" key="9">
    <source>
        <dbReference type="ARBA" id="ARBA00022833"/>
    </source>
</evidence>
<comment type="cofactor">
    <cofactor evidence="1">
        <name>Zn(2+)</name>
        <dbReference type="ChEBI" id="CHEBI:29105"/>
    </cofactor>
</comment>
<keyword evidence="8" id="KW-0378">Hydrolase</keyword>
<dbReference type="GO" id="GO:0046872">
    <property type="term" value="F:metal ion binding"/>
    <property type="evidence" value="ECO:0007669"/>
    <property type="project" value="UniProtKB-KW"/>
</dbReference>
<dbReference type="Proteomes" id="UP000004793">
    <property type="component" value="Chromosome"/>
</dbReference>
<dbReference type="CDD" id="cd06158">
    <property type="entry name" value="S2P-M50_like_1"/>
    <property type="match status" value="1"/>
</dbReference>
<dbReference type="OrthoDB" id="9800627at2"/>
<evidence type="ECO:0000256" key="8">
    <source>
        <dbReference type="ARBA" id="ARBA00022801"/>
    </source>
</evidence>
<keyword evidence="6 13" id="KW-0812">Transmembrane</keyword>
<name>A0A7U6JGQ4_CALEA</name>
<gene>
    <name evidence="15" type="ordered locus">CSE_04910</name>
</gene>
<keyword evidence="7" id="KW-0479">Metal-binding</keyword>
<feature type="transmembrane region" description="Helical" evidence="13">
    <location>
        <begin position="91"/>
        <end position="111"/>
    </location>
</feature>
<evidence type="ECO:0000256" key="12">
    <source>
        <dbReference type="ARBA" id="ARBA00023136"/>
    </source>
</evidence>
<evidence type="ECO:0000256" key="7">
    <source>
        <dbReference type="ARBA" id="ARBA00022723"/>
    </source>
</evidence>
<dbReference type="InterPro" id="IPR044537">
    <property type="entry name" value="Rip2-like"/>
</dbReference>
<evidence type="ECO:0000256" key="4">
    <source>
        <dbReference type="ARBA" id="ARBA00022475"/>
    </source>
</evidence>
<feature type="domain" description="Peptidase M50" evidence="14">
    <location>
        <begin position="127"/>
        <end position="184"/>
    </location>
</feature>
<evidence type="ECO:0000256" key="11">
    <source>
        <dbReference type="ARBA" id="ARBA00023049"/>
    </source>
</evidence>
<keyword evidence="5" id="KW-0645">Protease</keyword>
<dbReference type="Pfam" id="PF02163">
    <property type="entry name" value="Peptidase_M50"/>
    <property type="match status" value="1"/>
</dbReference>
<evidence type="ECO:0000256" key="13">
    <source>
        <dbReference type="SAM" id="Phobius"/>
    </source>
</evidence>
<evidence type="ECO:0000256" key="3">
    <source>
        <dbReference type="ARBA" id="ARBA00007931"/>
    </source>
</evidence>
<comment type="similarity">
    <text evidence="3">Belongs to the peptidase M50B family.</text>
</comment>
<reference evidence="15 16" key="1">
    <citation type="submission" date="2011-01" db="EMBL/GenBank/DDBJ databases">
        <title>Whole genome sequence of Caldisericum exile AZM16c01.</title>
        <authorList>
            <person name="Narita-Yamada S."/>
            <person name="Kawakoshi A."/>
            <person name="Nakamura S."/>
            <person name="Sasagawa M."/>
            <person name="Fukada J."/>
            <person name="Sekine M."/>
            <person name="Kato Y."/>
            <person name="Fukai R."/>
            <person name="Sasaki K."/>
            <person name="Hanamaki A."/>
            <person name="Narita H."/>
            <person name="Konno Y."/>
            <person name="Mori K."/>
            <person name="Yamazaki S."/>
            <person name="Suzuki K."/>
            <person name="Fujita N."/>
        </authorList>
    </citation>
    <scope>NUCLEOTIDE SEQUENCE [LARGE SCALE GENOMIC DNA]</scope>
    <source>
        <strain evidence="16">DSM 21853 / NBRC 104410 / AZM16c01</strain>
    </source>
</reference>
<evidence type="ECO:0000313" key="16">
    <source>
        <dbReference type="Proteomes" id="UP000004793"/>
    </source>
</evidence>
<evidence type="ECO:0000259" key="14">
    <source>
        <dbReference type="Pfam" id="PF02163"/>
    </source>
</evidence>
<accession>A0A7U6JGQ4</accession>
<keyword evidence="16" id="KW-1185">Reference proteome</keyword>
<dbReference type="KEGG" id="cex:CSE_04910"/>
<dbReference type="InterPro" id="IPR052348">
    <property type="entry name" value="Metallopeptidase_M50B"/>
</dbReference>
<dbReference type="EMBL" id="AP012051">
    <property type="protein sequence ID" value="BAL80617.1"/>
    <property type="molecule type" value="Genomic_DNA"/>
</dbReference>
<protein>
    <submittedName>
        <fullName evidence="15">Peptidase M50 family protein</fullName>
    </submittedName>
</protein>